<evidence type="ECO:0000256" key="10">
    <source>
        <dbReference type="SAM" id="Phobius"/>
    </source>
</evidence>
<keyword evidence="3" id="KW-0145">Chemotaxis</keyword>
<evidence type="ECO:0000313" key="14">
    <source>
        <dbReference type="Proteomes" id="UP000219573"/>
    </source>
</evidence>
<dbReference type="PRINTS" id="PR00260">
    <property type="entry name" value="CHEMTRNSDUCR"/>
</dbReference>
<dbReference type="PANTHER" id="PTHR32089:SF112">
    <property type="entry name" value="LYSOZYME-LIKE PROTEIN-RELATED"/>
    <property type="match status" value="1"/>
</dbReference>
<dbReference type="GO" id="GO:0005886">
    <property type="term" value="C:plasma membrane"/>
    <property type="evidence" value="ECO:0007669"/>
    <property type="project" value="UniProtKB-SubCell"/>
</dbReference>
<accession>A0A285I3S5</accession>
<evidence type="ECO:0000259" key="11">
    <source>
        <dbReference type="PROSITE" id="PS50111"/>
    </source>
</evidence>
<dbReference type="CDD" id="cd06225">
    <property type="entry name" value="HAMP"/>
    <property type="match status" value="1"/>
</dbReference>
<dbReference type="InterPro" id="IPR004090">
    <property type="entry name" value="Chemotax_Me-accpt_rcpt"/>
</dbReference>
<dbReference type="Pfam" id="PF00015">
    <property type="entry name" value="MCPsignal"/>
    <property type="match status" value="1"/>
</dbReference>
<gene>
    <name evidence="13" type="ORF">SAMN06265827_13035</name>
</gene>
<proteinExistence type="inferred from homology"/>
<dbReference type="GO" id="GO:0004888">
    <property type="term" value="F:transmembrane signaling receptor activity"/>
    <property type="evidence" value="ECO:0007669"/>
    <property type="project" value="InterPro"/>
</dbReference>
<dbReference type="RefSeq" id="WP_097019129.1">
    <property type="nucleotide sequence ID" value="NZ_OBDZ01000030.1"/>
</dbReference>
<keyword evidence="5 10" id="KW-1133">Transmembrane helix</keyword>
<dbReference type="PROSITE" id="PS50111">
    <property type="entry name" value="CHEMOTAXIS_TRANSDUC_2"/>
    <property type="match status" value="1"/>
</dbReference>
<dbReference type="PANTHER" id="PTHR32089">
    <property type="entry name" value="METHYL-ACCEPTING CHEMOTAXIS PROTEIN MCPB"/>
    <property type="match status" value="1"/>
</dbReference>
<protein>
    <submittedName>
        <fullName evidence="13">Methyl-accepting chemotaxis sensory transducer with Cache sensor</fullName>
    </submittedName>
</protein>
<dbReference type="EMBL" id="OBDZ01000030">
    <property type="protein sequence ID" value="SNY42594.1"/>
    <property type="molecule type" value="Genomic_DNA"/>
</dbReference>
<dbReference type="Pfam" id="PF02743">
    <property type="entry name" value="dCache_1"/>
    <property type="match status" value="1"/>
</dbReference>
<dbReference type="InterPro" id="IPR033479">
    <property type="entry name" value="dCache_1"/>
</dbReference>
<dbReference type="Gene3D" id="1.10.287.950">
    <property type="entry name" value="Methyl-accepting chemotaxis protein"/>
    <property type="match status" value="1"/>
</dbReference>
<evidence type="ECO:0000256" key="1">
    <source>
        <dbReference type="ARBA" id="ARBA00004651"/>
    </source>
</evidence>
<dbReference type="SUPFAM" id="SSF103190">
    <property type="entry name" value="Sensory domain-like"/>
    <property type="match status" value="1"/>
</dbReference>
<dbReference type="SMART" id="SM00283">
    <property type="entry name" value="MA"/>
    <property type="match status" value="1"/>
</dbReference>
<dbReference type="Gene3D" id="3.30.450.20">
    <property type="entry name" value="PAS domain"/>
    <property type="match status" value="1"/>
</dbReference>
<dbReference type="FunFam" id="1.10.287.950:FF:000001">
    <property type="entry name" value="Methyl-accepting chemotaxis sensory transducer"/>
    <property type="match status" value="1"/>
</dbReference>
<keyword evidence="7 9" id="KW-0807">Transducer</keyword>
<dbReference type="InterPro" id="IPR003660">
    <property type="entry name" value="HAMP_dom"/>
</dbReference>
<keyword evidence="4 10" id="KW-0812">Transmembrane</keyword>
<dbReference type="CDD" id="cd11386">
    <property type="entry name" value="MCP_signal"/>
    <property type="match status" value="1"/>
</dbReference>
<feature type="transmembrane region" description="Helical" evidence="10">
    <location>
        <begin position="20"/>
        <end position="41"/>
    </location>
</feature>
<dbReference type="InterPro" id="IPR004089">
    <property type="entry name" value="MCPsignal_dom"/>
</dbReference>
<reference evidence="14" key="1">
    <citation type="submission" date="2017-09" db="EMBL/GenBank/DDBJ databases">
        <authorList>
            <person name="Varghese N."/>
            <person name="Submissions S."/>
        </authorList>
    </citation>
    <scope>NUCLEOTIDE SEQUENCE [LARGE SCALE GENOMIC DNA]</scope>
    <source>
        <strain evidence="14">MSL47</strain>
    </source>
</reference>
<evidence type="ECO:0000256" key="5">
    <source>
        <dbReference type="ARBA" id="ARBA00022989"/>
    </source>
</evidence>
<evidence type="ECO:0000256" key="8">
    <source>
        <dbReference type="ARBA" id="ARBA00029447"/>
    </source>
</evidence>
<organism evidence="13 14">
    <name type="scientific">Orenia metallireducens</name>
    <dbReference type="NCBI Taxonomy" id="1413210"/>
    <lineage>
        <taxon>Bacteria</taxon>
        <taxon>Bacillati</taxon>
        <taxon>Bacillota</taxon>
        <taxon>Clostridia</taxon>
        <taxon>Halanaerobiales</taxon>
        <taxon>Halobacteroidaceae</taxon>
        <taxon>Orenia</taxon>
    </lineage>
</organism>
<dbReference type="Pfam" id="PF00672">
    <property type="entry name" value="HAMP"/>
    <property type="match status" value="1"/>
</dbReference>
<dbReference type="InterPro" id="IPR029151">
    <property type="entry name" value="Sensor-like_sf"/>
</dbReference>
<dbReference type="Proteomes" id="UP000219573">
    <property type="component" value="Unassembled WGS sequence"/>
</dbReference>
<evidence type="ECO:0000256" key="2">
    <source>
        <dbReference type="ARBA" id="ARBA00022475"/>
    </source>
</evidence>
<evidence type="ECO:0000256" key="7">
    <source>
        <dbReference type="ARBA" id="ARBA00023224"/>
    </source>
</evidence>
<name>A0A285I3S5_9FIRM</name>
<dbReference type="GO" id="GO:0007165">
    <property type="term" value="P:signal transduction"/>
    <property type="evidence" value="ECO:0007669"/>
    <property type="project" value="UniProtKB-KW"/>
</dbReference>
<evidence type="ECO:0000256" key="6">
    <source>
        <dbReference type="ARBA" id="ARBA00023136"/>
    </source>
</evidence>
<evidence type="ECO:0000313" key="13">
    <source>
        <dbReference type="EMBL" id="SNY42594.1"/>
    </source>
</evidence>
<comment type="similarity">
    <text evidence="8">Belongs to the methyl-accepting chemotaxis (MCP) protein family.</text>
</comment>
<evidence type="ECO:0000256" key="3">
    <source>
        <dbReference type="ARBA" id="ARBA00022500"/>
    </source>
</evidence>
<keyword evidence="6 10" id="KW-0472">Membrane</keyword>
<dbReference type="SUPFAM" id="SSF58104">
    <property type="entry name" value="Methyl-accepting chemotaxis protein (MCP) signaling domain"/>
    <property type="match status" value="1"/>
</dbReference>
<comment type="subcellular location">
    <subcellularLocation>
        <location evidence="1">Cell membrane</location>
        <topology evidence="1">Multi-pass membrane protein</topology>
    </subcellularLocation>
</comment>
<dbReference type="CDD" id="cd18774">
    <property type="entry name" value="PDC2_HK_sensor"/>
    <property type="match status" value="1"/>
</dbReference>
<dbReference type="CDD" id="cd18773">
    <property type="entry name" value="PDC1_HK_sensor"/>
    <property type="match status" value="1"/>
</dbReference>
<keyword evidence="14" id="KW-1185">Reference proteome</keyword>
<feature type="domain" description="Methyl-accepting transducer" evidence="11">
    <location>
        <begin position="364"/>
        <end position="600"/>
    </location>
</feature>
<dbReference type="GO" id="GO:0006935">
    <property type="term" value="P:chemotaxis"/>
    <property type="evidence" value="ECO:0007669"/>
    <property type="project" value="UniProtKB-KW"/>
</dbReference>
<dbReference type="SMART" id="SM00304">
    <property type="entry name" value="HAMP"/>
    <property type="match status" value="1"/>
</dbReference>
<feature type="domain" description="HAMP" evidence="12">
    <location>
        <begin position="314"/>
        <end position="366"/>
    </location>
</feature>
<dbReference type="PROSITE" id="PS50885">
    <property type="entry name" value="HAMP"/>
    <property type="match status" value="1"/>
</dbReference>
<keyword evidence="2" id="KW-1003">Cell membrane</keyword>
<sequence length="629" mass="70879">MLFSKNDERKEVLFKNSLTTRVNGIIIVFLIFAMSILGMIINRSVSQEITHLAKTRNLEVAKKLHSGFNEYLIGIENIIRLTNNDPLLNSNNKNIMKKRFEEIKKSHPDFLLVYLGTEDGETTSYPEVDFTNFDPRTRPWYQRVKAEKGLIWTDIYLDINTKKPLITVAIPHYNQAGEFIGVLAIDLSLEKLSARIAKEKIGDSGYAYMINQDGIMLAHPKYELVEKGYDLNRYFKVKPLWEQEIGSIEYKDVDTKEEKLASYVKLDKIDSLIFAQQPFAEVYAARKDVKHKITIFSIGVVITLGIIIYFIIHKLLLRPIKELIEKIKRVASGNLTEKIVIHRKDEIGLLEKNFNYMKDNLKKLIVDLIDSIENLSAYSEELSASAQEGNATVDITTQLIEQMSASIEQISVSTEEVTSFAEESHAQTNIGRDKIKSTVNSINEINSVVKKTVNVMNKLDSNSEEIGKIIGLITNIAEQTNLLALNAAIEAARAGEHGRGFAVVAEEIRSLAEETSQATDNISNLVKETQKQSKDGIKSIKEVEIKAKEGKQIVKETDAVFKEIEESSEQTSAYIQQTATSTQNLAHNSSEIMEAANDMGNMSDEVTNSSLELATMAQKLQRIIEEFKV</sequence>
<feature type="transmembrane region" description="Helical" evidence="10">
    <location>
        <begin position="293"/>
        <end position="312"/>
    </location>
</feature>
<dbReference type="AlphaFoldDB" id="A0A285I3S5"/>
<dbReference type="OrthoDB" id="13222at2"/>
<evidence type="ECO:0000256" key="4">
    <source>
        <dbReference type="ARBA" id="ARBA00022692"/>
    </source>
</evidence>
<evidence type="ECO:0000256" key="9">
    <source>
        <dbReference type="PROSITE-ProRule" id="PRU00284"/>
    </source>
</evidence>
<evidence type="ECO:0000259" key="12">
    <source>
        <dbReference type="PROSITE" id="PS50885"/>
    </source>
</evidence>